<evidence type="ECO:0000313" key="3">
    <source>
        <dbReference type="Proteomes" id="UP000280434"/>
    </source>
</evidence>
<dbReference type="OrthoDB" id="5296354at2"/>
<feature type="domain" description="Calcineurin-like phosphoesterase" evidence="1">
    <location>
        <begin position="24"/>
        <end position="195"/>
    </location>
</feature>
<dbReference type="GO" id="GO:0005737">
    <property type="term" value="C:cytoplasm"/>
    <property type="evidence" value="ECO:0007669"/>
    <property type="project" value="TreeGrafter"/>
</dbReference>
<gene>
    <name evidence="2" type="ORF">D7S89_14465</name>
</gene>
<dbReference type="SUPFAM" id="SSF56300">
    <property type="entry name" value="Metallo-dependent phosphatases"/>
    <property type="match status" value="1"/>
</dbReference>
<dbReference type="InterPro" id="IPR029052">
    <property type="entry name" value="Metallo-depent_PP-like"/>
</dbReference>
<dbReference type="Pfam" id="PF00149">
    <property type="entry name" value="Metallophos"/>
    <property type="match status" value="1"/>
</dbReference>
<organism evidence="2 3">
    <name type="scientific">Trinickia fusca</name>
    <dbReference type="NCBI Taxonomy" id="2419777"/>
    <lineage>
        <taxon>Bacteria</taxon>
        <taxon>Pseudomonadati</taxon>
        <taxon>Pseudomonadota</taxon>
        <taxon>Betaproteobacteria</taxon>
        <taxon>Burkholderiales</taxon>
        <taxon>Burkholderiaceae</taxon>
        <taxon>Trinickia</taxon>
    </lineage>
</organism>
<dbReference type="RefSeq" id="WP_121278397.1">
    <property type="nucleotide sequence ID" value="NZ_RBZV01000005.1"/>
</dbReference>
<dbReference type="Gene3D" id="3.60.21.10">
    <property type="match status" value="1"/>
</dbReference>
<comment type="caution">
    <text evidence="2">The sequence shown here is derived from an EMBL/GenBank/DDBJ whole genome shotgun (WGS) entry which is preliminary data.</text>
</comment>
<dbReference type="AlphaFoldDB" id="A0A494XCT0"/>
<reference evidence="2 3" key="1">
    <citation type="submission" date="2018-10" db="EMBL/GenBank/DDBJ databases">
        <title>Paraburkholderia sp. 7MK8-2, isolated from soil.</title>
        <authorList>
            <person name="Gao Z.-H."/>
            <person name="Qiu L.-H."/>
        </authorList>
    </citation>
    <scope>NUCLEOTIDE SEQUENCE [LARGE SCALE GENOMIC DNA]</scope>
    <source>
        <strain evidence="2 3">7MK8-2</strain>
    </source>
</reference>
<dbReference type="PANTHER" id="PTHR42850:SF10">
    <property type="entry name" value="SERINE_THREONINE-PROTEIN PHOSPHATASE 1"/>
    <property type="match status" value="1"/>
</dbReference>
<dbReference type="InterPro" id="IPR050126">
    <property type="entry name" value="Ap4A_hydrolase"/>
</dbReference>
<proteinExistence type="predicted"/>
<keyword evidence="3" id="KW-1185">Reference proteome</keyword>
<protein>
    <submittedName>
        <fullName evidence="2">Metallophosphoesterase</fullName>
    </submittedName>
</protein>
<dbReference type="GO" id="GO:0008803">
    <property type="term" value="F:bis(5'-nucleosyl)-tetraphosphatase (symmetrical) activity"/>
    <property type="evidence" value="ECO:0007669"/>
    <property type="project" value="TreeGrafter"/>
</dbReference>
<accession>A0A494XCT0</accession>
<dbReference type="GO" id="GO:0110154">
    <property type="term" value="P:RNA decapping"/>
    <property type="evidence" value="ECO:0007669"/>
    <property type="project" value="TreeGrafter"/>
</dbReference>
<dbReference type="EMBL" id="RBZV01000005">
    <property type="protein sequence ID" value="RKP47451.1"/>
    <property type="molecule type" value="Genomic_DNA"/>
</dbReference>
<dbReference type="Proteomes" id="UP000280434">
    <property type="component" value="Unassembled WGS sequence"/>
</dbReference>
<dbReference type="InterPro" id="IPR004843">
    <property type="entry name" value="Calcineurin-like_PHP"/>
</dbReference>
<evidence type="ECO:0000313" key="2">
    <source>
        <dbReference type="EMBL" id="RKP47451.1"/>
    </source>
</evidence>
<dbReference type="PANTHER" id="PTHR42850">
    <property type="entry name" value="METALLOPHOSPHOESTERASE"/>
    <property type="match status" value="1"/>
</dbReference>
<name>A0A494XCT0_9BURK</name>
<sequence>MGTSSEHFPVICRHASNMQGRDFVVGDLHGCVDALRYLLREIEFDAICDRLFSVGDLIDRGSQSEDAIALLDKPWFYSVLGNHEDALCQVAEGSMPRAWWYSIGGDWSDVLPDEQLRQYAQRLRRLPLARVIGEGARRFNVLHAEFFGDDAELDSGHFTERVRQQMLWGRELALGSADEARQRGLSTTYCGHTPMRQMGRIGSQVFIDTGAFALSGKLTITEALTPRAWSVSLDTALAEGAADMSLP</sequence>
<dbReference type="GO" id="GO:0016791">
    <property type="term" value="F:phosphatase activity"/>
    <property type="evidence" value="ECO:0007669"/>
    <property type="project" value="TreeGrafter"/>
</dbReference>
<evidence type="ECO:0000259" key="1">
    <source>
        <dbReference type="Pfam" id="PF00149"/>
    </source>
</evidence>